<evidence type="ECO:0000256" key="4">
    <source>
        <dbReference type="ARBA" id="ARBA00023163"/>
    </source>
</evidence>
<reference evidence="8 9" key="1">
    <citation type="submission" date="2019-02" db="EMBL/GenBank/DDBJ databases">
        <authorList>
            <person name="Li Y."/>
        </authorList>
    </citation>
    <scope>NUCLEOTIDE SEQUENCE [LARGE SCALE GENOMIC DNA]</scope>
    <source>
        <strain evidence="8 9">30C10-4-7</strain>
    </source>
</reference>
<proteinExistence type="inferred from homology"/>
<evidence type="ECO:0000313" key="9">
    <source>
        <dbReference type="Proteomes" id="UP000292855"/>
    </source>
</evidence>
<dbReference type="InterPro" id="IPR039425">
    <property type="entry name" value="RNA_pol_sigma-70-like"/>
</dbReference>
<dbReference type="InterPro" id="IPR013324">
    <property type="entry name" value="RNA_pol_sigma_r3/r4-like"/>
</dbReference>
<comment type="similarity">
    <text evidence="1">Belongs to the sigma-70 factor family. ECF subfamily.</text>
</comment>
<dbReference type="GO" id="GO:0016987">
    <property type="term" value="F:sigma factor activity"/>
    <property type="evidence" value="ECO:0007669"/>
    <property type="project" value="UniProtKB-KW"/>
</dbReference>
<dbReference type="EMBL" id="SGIT01000001">
    <property type="protein sequence ID" value="RZF61505.1"/>
    <property type="molecule type" value="Genomic_DNA"/>
</dbReference>
<dbReference type="PANTHER" id="PTHR43133:SF46">
    <property type="entry name" value="RNA POLYMERASE SIGMA-70 FACTOR ECF SUBFAMILY"/>
    <property type="match status" value="1"/>
</dbReference>
<dbReference type="Pfam" id="PF04542">
    <property type="entry name" value="Sigma70_r2"/>
    <property type="match status" value="1"/>
</dbReference>
<dbReference type="SUPFAM" id="SSF88946">
    <property type="entry name" value="Sigma2 domain of RNA polymerase sigma factors"/>
    <property type="match status" value="1"/>
</dbReference>
<dbReference type="InterPro" id="IPR013325">
    <property type="entry name" value="RNA_pol_sigma_r2"/>
</dbReference>
<dbReference type="InterPro" id="IPR007627">
    <property type="entry name" value="RNA_pol_sigma70_r2"/>
</dbReference>
<dbReference type="Gene3D" id="1.10.1740.10">
    <property type="match status" value="1"/>
</dbReference>
<dbReference type="PRINTS" id="PR00038">
    <property type="entry name" value="HTHLUXR"/>
</dbReference>
<keyword evidence="5" id="KW-0812">Transmembrane</keyword>
<protein>
    <submittedName>
        <fullName evidence="8">RNA polymerase sigma-70 factor</fullName>
    </submittedName>
</protein>
<dbReference type="Pfam" id="PF08281">
    <property type="entry name" value="Sigma70_r4_2"/>
    <property type="match status" value="1"/>
</dbReference>
<feature type="transmembrane region" description="Helical" evidence="5">
    <location>
        <begin position="6"/>
        <end position="24"/>
    </location>
</feature>
<keyword evidence="9" id="KW-1185">Reference proteome</keyword>
<keyword evidence="2" id="KW-0805">Transcription regulation</keyword>
<dbReference type="OrthoDB" id="665113at2"/>
<dbReference type="InterPro" id="IPR000792">
    <property type="entry name" value="Tscrpt_reg_LuxR_C"/>
</dbReference>
<dbReference type="InterPro" id="IPR014327">
    <property type="entry name" value="RNA_pol_sigma70_bacteroid"/>
</dbReference>
<dbReference type="InterPro" id="IPR013249">
    <property type="entry name" value="RNA_pol_sigma70_r4_t2"/>
</dbReference>
<evidence type="ECO:0000256" key="5">
    <source>
        <dbReference type="SAM" id="Phobius"/>
    </source>
</evidence>
<keyword evidence="5" id="KW-0472">Membrane</keyword>
<keyword evidence="5" id="KW-1133">Transmembrane helix</keyword>
<sequence>MYSWIYLDLFHIKLIFVSISIYRFSVARFNDNTKSLNAGGSLDEGTFRTLFDLYWKRLVAFCQHHVRDHEVAMDIVQEIFCSIWKRRHQLQVEVDMEYYLFRATRIKITDYYRERFKREEQQLCLSHSFCEAVNNTEETVVLDDLEHFVEQLVNRLPCRCRQVYTLSRNSGLTIGEIAEQLSLSEKTVEAHLTKALRTLKKNVRHQLTEK</sequence>
<dbReference type="NCBIfam" id="TIGR02985">
    <property type="entry name" value="Sig70_bacteroi1"/>
    <property type="match status" value="1"/>
</dbReference>
<organism evidence="8 9">
    <name type="scientific">Sphingobacterium corticibacterium</name>
    <dbReference type="NCBI Taxonomy" id="2484746"/>
    <lineage>
        <taxon>Bacteria</taxon>
        <taxon>Pseudomonadati</taxon>
        <taxon>Bacteroidota</taxon>
        <taxon>Sphingobacteriia</taxon>
        <taxon>Sphingobacteriales</taxon>
        <taxon>Sphingobacteriaceae</taxon>
        <taxon>Sphingobacterium</taxon>
    </lineage>
</organism>
<name>A0A4Q6XPA5_9SPHI</name>
<dbReference type="GO" id="GO:0003677">
    <property type="term" value="F:DNA binding"/>
    <property type="evidence" value="ECO:0007669"/>
    <property type="project" value="InterPro"/>
</dbReference>
<comment type="caution">
    <text evidence="8">The sequence shown here is derived from an EMBL/GenBank/DDBJ whole genome shotgun (WGS) entry which is preliminary data.</text>
</comment>
<gene>
    <name evidence="8" type="ORF">EWE74_01280</name>
</gene>
<evidence type="ECO:0000256" key="2">
    <source>
        <dbReference type="ARBA" id="ARBA00023015"/>
    </source>
</evidence>
<accession>A0A4Q6XPA5</accession>
<dbReference type="Gene3D" id="1.10.10.10">
    <property type="entry name" value="Winged helix-like DNA-binding domain superfamily/Winged helix DNA-binding domain"/>
    <property type="match status" value="1"/>
</dbReference>
<dbReference type="InterPro" id="IPR014284">
    <property type="entry name" value="RNA_pol_sigma-70_dom"/>
</dbReference>
<dbReference type="SUPFAM" id="SSF88659">
    <property type="entry name" value="Sigma3 and sigma4 domains of RNA polymerase sigma factors"/>
    <property type="match status" value="1"/>
</dbReference>
<evidence type="ECO:0000259" key="7">
    <source>
        <dbReference type="Pfam" id="PF08281"/>
    </source>
</evidence>
<keyword evidence="4" id="KW-0804">Transcription</keyword>
<dbReference type="PANTHER" id="PTHR43133">
    <property type="entry name" value="RNA POLYMERASE ECF-TYPE SIGMA FACTO"/>
    <property type="match status" value="1"/>
</dbReference>
<evidence type="ECO:0000256" key="1">
    <source>
        <dbReference type="ARBA" id="ARBA00010641"/>
    </source>
</evidence>
<dbReference type="NCBIfam" id="TIGR02937">
    <property type="entry name" value="sigma70-ECF"/>
    <property type="match status" value="1"/>
</dbReference>
<evidence type="ECO:0000256" key="3">
    <source>
        <dbReference type="ARBA" id="ARBA00023082"/>
    </source>
</evidence>
<keyword evidence="3" id="KW-0731">Sigma factor</keyword>
<feature type="domain" description="RNA polymerase sigma factor 70 region 4 type 2" evidence="7">
    <location>
        <begin position="150"/>
        <end position="199"/>
    </location>
</feature>
<evidence type="ECO:0000313" key="8">
    <source>
        <dbReference type="EMBL" id="RZF61505.1"/>
    </source>
</evidence>
<dbReference type="InterPro" id="IPR036388">
    <property type="entry name" value="WH-like_DNA-bd_sf"/>
</dbReference>
<feature type="domain" description="RNA polymerase sigma-70 region 2" evidence="6">
    <location>
        <begin position="50"/>
        <end position="115"/>
    </location>
</feature>
<evidence type="ECO:0000259" key="6">
    <source>
        <dbReference type="Pfam" id="PF04542"/>
    </source>
</evidence>
<dbReference type="Proteomes" id="UP000292855">
    <property type="component" value="Unassembled WGS sequence"/>
</dbReference>
<dbReference type="GO" id="GO:0006352">
    <property type="term" value="P:DNA-templated transcription initiation"/>
    <property type="evidence" value="ECO:0007669"/>
    <property type="project" value="InterPro"/>
</dbReference>
<dbReference type="AlphaFoldDB" id="A0A4Q6XPA5"/>